<dbReference type="Pfam" id="PF08765">
    <property type="entry name" value="Mor"/>
    <property type="match status" value="1"/>
</dbReference>
<dbReference type="GeneID" id="303560166"/>
<feature type="domain" description="Mor transcription activator" evidence="1">
    <location>
        <begin position="11"/>
        <end position="84"/>
    </location>
</feature>
<dbReference type="InterPro" id="IPR009057">
    <property type="entry name" value="Homeodomain-like_sf"/>
</dbReference>
<dbReference type="AlphaFoldDB" id="A0A9N7JL60"/>
<dbReference type="Proteomes" id="UP001055437">
    <property type="component" value="Chromosome"/>
</dbReference>
<evidence type="ECO:0000313" key="4">
    <source>
        <dbReference type="Proteomes" id="UP000280586"/>
    </source>
</evidence>
<reference evidence="2 4" key="1">
    <citation type="submission" date="2017-09" db="EMBL/GenBank/DDBJ databases">
        <authorList>
            <person name="Thomas P."/>
            <person name="Seyboldt C."/>
        </authorList>
    </citation>
    <scope>NUCLEOTIDE SEQUENCE [LARGE SCALE GENOMIC DNA]</scope>
    <source>
        <strain evidence="2 4">DSM 7534</strain>
    </source>
</reference>
<accession>A0A9N7JL60</accession>
<dbReference type="EMBL" id="CP023671">
    <property type="protein sequence ID" value="AYE33995.1"/>
    <property type="molecule type" value="Genomic_DNA"/>
</dbReference>
<sequence>MSIDKSDFNGIYEELIELLGLEVTIKIHEYFKGQQVNFPIKLHSKAYVMKELQGKSVGDSKELAKKLGYTENWIRKLLKKIERGNDNEGDSRKFQSKSN</sequence>
<gene>
    <name evidence="2" type="ORF">CP523_05695</name>
    <name evidence="3" type="ORF">NH397_13965</name>
</gene>
<dbReference type="Proteomes" id="UP000280586">
    <property type="component" value="Chromosome"/>
</dbReference>
<dbReference type="EMBL" id="CP099799">
    <property type="protein sequence ID" value="USS00571.1"/>
    <property type="molecule type" value="Genomic_DNA"/>
</dbReference>
<evidence type="ECO:0000313" key="3">
    <source>
        <dbReference type="EMBL" id="USS00571.1"/>
    </source>
</evidence>
<organism evidence="2 4">
    <name type="scientific">Clostridium septicum</name>
    <dbReference type="NCBI Taxonomy" id="1504"/>
    <lineage>
        <taxon>Bacteria</taxon>
        <taxon>Bacillati</taxon>
        <taxon>Bacillota</taxon>
        <taxon>Clostridia</taxon>
        <taxon>Eubacteriales</taxon>
        <taxon>Clostridiaceae</taxon>
        <taxon>Clostridium</taxon>
    </lineage>
</organism>
<dbReference type="SUPFAM" id="SSF46689">
    <property type="entry name" value="Homeodomain-like"/>
    <property type="match status" value="1"/>
</dbReference>
<dbReference type="InterPro" id="IPR014875">
    <property type="entry name" value="Mor_transcription_activator"/>
</dbReference>
<evidence type="ECO:0000259" key="1">
    <source>
        <dbReference type="Pfam" id="PF08765"/>
    </source>
</evidence>
<evidence type="ECO:0000313" key="5">
    <source>
        <dbReference type="Proteomes" id="UP001055437"/>
    </source>
</evidence>
<evidence type="ECO:0000313" key="2">
    <source>
        <dbReference type="EMBL" id="AYE33995.1"/>
    </source>
</evidence>
<name>A0A9N7JL60_CLOSE</name>
<reference evidence="3" key="2">
    <citation type="submission" date="2022-06" db="EMBL/GenBank/DDBJ databases">
        <authorList>
            <person name="Holder M.E."/>
            <person name="Ajami N.J."/>
            <person name="Petrosino J.F."/>
        </authorList>
    </citation>
    <scope>NUCLEOTIDE SEQUENCE</scope>
    <source>
        <strain evidence="3">RMA 8861</strain>
    </source>
</reference>
<dbReference type="KEGG" id="csep:CP523_05695"/>
<keyword evidence="5" id="KW-1185">Reference proteome</keyword>
<proteinExistence type="predicted"/>
<protein>
    <submittedName>
        <fullName evidence="2">Mor transcription activator family protein</fullName>
    </submittedName>
</protein>
<dbReference type="RefSeq" id="WP_120140654.1">
    <property type="nucleotide sequence ID" value="NZ_CP023671.1"/>
</dbReference>